<feature type="domain" description="YdbS-like PH" evidence="2">
    <location>
        <begin position="409"/>
        <end position="482"/>
    </location>
</feature>
<keyword evidence="1" id="KW-0472">Membrane</keyword>
<reference evidence="3 4" key="1">
    <citation type="journal article" date="2015" name="Genome Announc.">
        <title>Expanding the biotechnology potential of lactobacilli through comparative genomics of 213 strains and associated genera.</title>
        <authorList>
            <person name="Sun Z."/>
            <person name="Harris H.M."/>
            <person name="McCann A."/>
            <person name="Guo C."/>
            <person name="Argimon S."/>
            <person name="Zhang W."/>
            <person name="Yang X."/>
            <person name="Jeffery I.B."/>
            <person name="Cooney J.C."/>
            <person name="Kagawa T.F."/>
            <person name="Liu W."/>
            <person name="Song Y."/>
            <person name="Salvetti E."/>
            <person name="Wrobel A."/>
            <person name="Rasinkangas P."/>
            <person name="Parkhill J."/>
            <person name="Rea M.C."/>
            <person name="O'Sullivan O."/>
            <person name="Ritari J."/>
            <person name="Douillard F.P."/>
            <person name="Paul Ross R."/>
            <person name="Yang R."/>
            <person name="Briner A.E."/>
            <person name="Felis G.E."/>
            <person name="de Vos W.M."/>
            <person name="Barrangou R."/>
            <person name="Klaenhammer T.R."/>
            <person name="Caufield P.W."/>
            <person name="Cui Y."/>
            <person name="Zhang H."/>
            <person name="O'Toole P.W."/>
        </authorList>
    </citation>
    <scope>NUCLEOTIDE SEQUENCE [LARGE SCALE GENOMIC DNA]</scope>
    <source>
        <strain evidence="3 4">DSM 23365</strain>
    </source>
</reference>
<keyword evidence="1" id="KW-1133">Transmembrane helix</keyword>
<dbReference type="STRING" id="1423804.FD14_GL002597"/>
<feature type="domain" description="YdbS-like PH" evidence="2">
    <location>
        <begin position="60"/>
        <end position="139"/>
    </location>
</feature>
<protein>
    <submittedName>
        <fullName evidence="3">Membrane protein</fullName>
    </submittedName>
</protein>
<evidence type="ECO:0000313" key="3">
    <source>
        <dbReference type="EMBL" id="KRN17575.1"/>
    </source>
</evidence>
<keyword evidence="1" id="KW-0812">Transmembrane</keyword>
<dbReference type="PANTHER" id="PTHR34473:SF2">
    <property type="entry name" value="UPF0699 TRANSMEMBRANE PROTEIN YDBT"/>
    <property type="match status" value="1"/>
</dbReference>
<feature type="transmembrane region" description="Helical" evidence="1">
    <location>
        <begin position="359"/>
        <end position="377"/>
    </location>
</feature>
<dbReference type="Pfam" id="PF03703">
    <property type="entry name" value="bPH_2"/>
    <property type="match status" value="3"/>
</dbReference>
<gene>
    <name evidence="3" type="ORF">FD14_GL002597</name>
</gene>
<organism evidence="3 4">
    <name type="scientific">Secundilactobacillus similis DSM 23365 = JCM 2765</name>
    <dbReference type="NCBI Taxonomy" id="1423804"/>
    <lineage>
        <taxon>Bacteria</taxon>
        <taxon>Bacillati</taxon>
        <taxon>Bacillota</taxon>
        <taxon>Bacilli</taxon>
        <taxon>Lactobacillales</taxon>
        <taxon>Lactobacillaceae</taxon>
        <taxon>Secundilactobacillus</taxon>
    </lineage>
</organism>
<feature type="transmembrane region" description="Helical" evidence="1">
    <location>
        <begin position="223"/>
        <end position="250"/>
    </location>
</feature>
<evidence type="ECO:0000256" key="1">
    <source>
        <dbReference type="SAM" id="Phobius"/>
    </source>
</evidence>
<proteinExistence type="predicted"/>
<dbReference type="PIRSF" id="PIRSF026631">
    <property type="entry name" value="UCP026631"/>
    <property type="match status" value="1"/>
</dbReference>
<keyword evidence="4" id="KW-1185">Reference proteome</keyword>
<comment type="caution">
    <text evidence="3">The sequence shown here is derived from an EMBL/GenBank/DDBJ whole genome shotgun (WGS) entry which is preliminary data.</text>
</comment>
<dbReference type="RefSeq" id="WP_057152370.1">
    <property type="nucleotide sequence ID" value="NZ_AYZM01000173.1"/>
</dbReference>
<feature type="transmembrane region" description="Helical" evidence="1">
    <location>
        <begin position="12"/>
        <end position="32"/>
    </location>
</feature>
<feature type="transmembrane region" description="Helical" evidence="1">
    <location>
        <begin position="185"/>
        <end position="203"/>
    </location>
</feature>
<dbReference type="PANTHER" id="PTHR34473">
    <property type="entry name" value="UPF0699 TRANSMEMBRANE PROTEIN YDBS"/>
    <property type="match status" value="1"/>
</dbReference>
<dbReference type="AlphaFoldDB" id="A0A0R2EXB4"/>
<evidence type="ECO:0000313" key="4">
    <source>
        <dbReference type="Proteomes" id="UP000051442"/>
    </source>
</evidence>
<dbReference type="EMBL" id="AYZM01000173">
    <property type="protein sequence ID" value="KRN17575.1"/>
    <property type="molecule type" value="Genomic_DNA"/>
</dbReference>
<feature type="transmembrane region" description="Helical" evidence="1">
    <location>
        <begin position="383"/>
        <end position="400"/>
    </location>
</feature>
<dbReference type="PATRIC" id="fig|1423804.4.peg.2809"/>
<feature type="transmembrane region" description="Helical" evidence="1">
    <location>
        <begin position="38"/>
        <end position="58"/>
    </location>
</feature>
<dbReference type="Proteomes" id="UP000051442">
    <property type="component" value="Unassembled WGS sequence"/>
</dbReference>
<evidence type="ECO:0000259" key="2">
    <source>
        <dbReference type="Pfam" id="PF03703"/>
    </source>
</evidence>
<dbReference type="InterPro" id="IPR014529">
    <property type="entry name" value="UCP026631"/>
</dbReference>
<dbReference type="InterPro" id="IPR005182">
    <property type="entry name" value="YdbS-like_PH"/>
</dbReference>
<feature type="domain" description="YdbS-like PH" evidence="2">
    <location>
        <begin position="253"/>
        <end position="337"/>
    </location>
</feature>
<dbReference type="OrthoDB" id="2195155at2"/>
<name>A0A0R2EXB4_9LACO</name>
<sequence length="487" mass="55618">MTTKRLHPLAILLFWWRDLAGLAFIFVISASGLWHLGLFWFLLVWGSVIALDLVRAVVKYWWYRYDLGEQAITINTGIIFKKQVHVPYTRIQTLQLKQWFFMRPFKLTLVSLETSGQSHDKAEGELPMVTQAVVDQLQALVKGQPVLDVTVESAGEASTQAKSKTSAKPATDATYRINWSDLNTYALTSMGVIPILLGVLWLYDKLDDLVPDKVLNNAVSNVAALGILMLIGLILVILIFGIIVSYLTIIQRYYHFQLSKQGQRLVTEKGFFQRNTISANESRVQTVIVSQTILRQLLKLESIQLVLASSASEKEDGKNLVLMPVLNQRRYAEIHRFINWVPQERPVMERISFSGRWRLIRNALLVALVPAVPIIWFLRPWGWLALLLVPLAILLGLYAGHNVGLSVLSDQLVALQTGHWFERETYLVPKRRIQSVVLVQTVWMKRAGLAHLRLNVRHGDSNQEIEVRFVSDQSAQRVYDWYRQAND</sequence>
<accession>A0A0R2EXB4</accession>